<dbReference type="NCBIfam" id="TIGR00613">
    <property type="entry name" value="reco"/>
    <property type="match status" value="1"/>
</dbReference>
<dbReference type="InterPro" id="IPR042242">
    <property type="entry name" value="RecO_C"/>
</dbReference>
<dbReference type="EMBL" id="BMJT01000002">
    <property type="protein sequence ID" value="GGG13727.1"/>
    <property type="molecule type" value="Genomic_DNA"/>
</dbReference>
<dbReference type="HAMAP" id="MF_00201">
    <property type="entry name" value="RecO"/>
    <property type="match status" value="1"/>
</dbReference>
<dbReference type="InterPro" id="IPR003717">
    <property type="entry name" value="RecO"/>
</dbReference>
<dbReference type="SUPFAM" id="SSF50249">
    <property type="entry name" value="Nucleic acid-binding proteins"/>
    <property type="match status" value="1"/>
</dbReference>
<keyword evidence="4 7" id="KW-0233">DNA recombination</keyword>
<reference evidence="9" key="1">
    <citation type="journal article" date="2014" name="Int. J. Syst. Evol. Microbiol.">
        <title>Complete genome sequence of Corynebacterium casei LMG S-19264T (=DSM 44701T), isolated from a smear-ripened cheese.</title>
        <authorList>
            <consortium name="US DOE Joint Genome Institute (JGI-PGF)"/>
            <person name="Walter F."/>
            <person name="Albersmeier A."/>
            <person name="Kalinowski J."/>
            <person name="Ruckert C."/>
        </authorList>
    </citation>
    <scope>NUCLEOTIDE SEQUENCE</scope>
    <source>
        <strain evidence="9">CGMCC 1.15760</strain>
    </source>
</reference>
<dbReference type="InterPro" id="IPR022572">
    <property type="entry name" value="DNA_rep/recomb_RecO_N"/>
</dbReference>
<keyword evidence="5 7" id="KW-0234">DNA repair</keyword>
<evidence type="ECO:0000256" key="1">
    <source>
        <dbReference type="ARBA" id="ARBA00007452"/>
    </source>
</evidence>
<keyword evidence="10" id="KW-1185">Reference proteome</keyword>
<proteinExistence type="inferred from homology"/>
<accession>A0A917D954</accession>
<dbReference type="GO" id="GO:0006310">
    <property type="term" value="P:DNA recombination"/>
    <property type="evidence" value="ECO:0007669"/>
    <property type="project" value="UniProtKB-UniRule"/>
</dbReference>
<dbReference type="Gene3D" id="1.20.1440.120">
    <property type="entry name" value="Recombination protein O, C-terminal domain"/>
    <property type="match status" value="1"/>
</dbReference>
<evidence type="ECO:0000313" key="9">
    <source>
        <dbReference type="EMBL" id="GGG13727.1"/>
    </source>
</evidence>
<protein>
    <recommendedName>
        <fullName evidence="2 7">DNA repair protein RecO</fullName>
    </recommendedName>
    <alternativeName>
        <fullName evidence="6 7">Recombination protein O</fullName>
    </alternativeName>
</protein>
<dbReference type="InterPro" id="IPR037278">
    <property type="entry name" value="ARFGAP/RecO"/>
</dbReference>
<dbReference type="AlphaFoldDB" id="A0A917D954"/>
<dbReference type="PANTHER" id="PTHR33991">
    <property type="entry name" value="DNA REPAIR PROTEIN RECO"/>
    <property type="match status" value="1"/>
</dbReference>
<dbReference type="Proteomes" id="UP000616608">
    <property type="component" value="Unassembled WGS sequence"/>
</dbReference>
<evidence type="ECO:0000256" key="7">
    <source>
        <dbReference type="HAMAP-Rule" id="MF_00201"/>
    </source>
</evidence>
<comment type="similarity">
    <text evidence="1 7">Belongs to the RecO family.</text>
</comment>
<dbReference type="InterPro" id="IPR012340">
    <property type="entry name" value="NA-bd_OB-fold"/>
</dbReference>
<dbReference type="Pfam" id="PF02565">
    <property type="entry name" value="RecO_C"/>
    <property type="match status" value="1"/>
</dbReference>
<evidence type="ECO:0000256" key="2">
    <source>
        <dbReference type="ARBA" id="ARBA00021310"/>
    </source>
</evidence>
<dbReference type="Pfam" id="PF11967">
    <property type="entry name" value="RecO_N"/>
    <property type="match status" value="1"/>
</dbReference>
<dbReference type="SUPFAM" id="SSF57863">
    <property type="entry name" value="ArfGap/RecO-like zinc finger"/>
    <property type="match status" value="1"/>
</dbReference>
<organism evidence="9 10">
    <name type="scientific">Lysinibacillus alkalisoli</name>
    <dbReference type="NCBI Taxonomy" id="1911548"/>
    <lineage>
        <taxon>Bacteria</taxon>
        <taxon>Bacillati</taxon>
        <taxon>Bacillota</taxon>
        <taxon>Bacilli</taxon>
        <taxon>Bacillales</taxon>
        <taxon>Bacillaceae</taxon>
        <taxon>Lysinibacillus</taxon>
    </lineage>
</organism>
<evidence type="ECO:0000256" key="4">
    <source>
        <dbReference type="ARBA" id="ARBA00023172"/>
    </source>
</evidence>
<evidence type="ECO:0000256" key="5">
    <source>
        <dbReference type="ARBA" id="ARBA00023204"/>
    </source>
</evidence>
<evidence type="ECO:0000256" key="6">
    <source>
        <dbReference type="ARBA" id="ARBA00033409"/>
    </source>
</evidence>
<dbReference type="PANTHER" id="PTHR33991:SF1">
    <property type="entry name" value="DNA REPAIR PROTEIN RECO"/>
    <property type="match status" value="1"/>
</dbReference>
<name>A0A917D954_9BACI</name>
<dbReference type="Gene3D" id="2.40.50.140">
    <property type="entry name" value="Nucleic acid-binding proteins"/>
    <property type="match status" value="1"/>
</dbReference>
<keyword evidence="3 7" id="KW-0227">DNA damage</keyword>
<reference evidence="9" key="2">
    <citation type="submission" date="2020-09" db="EMBL/GenBank/DDBJ databases">
        <authorList>
            <person name="Sun Q."/>
            <person name="Zhou Y."/>
        </authorList>
    </citation>
    <scope>NUCLEOTIDE SEQUENCE</scope>
    <source>
        <strain evidence="9">CGMCC 1.15760</strain>
    </source>
</reference>
<comment type="function">
    <text evidence="7">Involved in DNA repair and RecF pathway recombination.</text>
</comment>
<sequence>MLHKWEGYVLRTHDYGEANKVVVLMTREAGKVAVMARGARRPKSRLASMTQVFTHAMFMVQKYTGMGSLTQGEQLDALRHLRSDITAMAYGSYIVELVDRVVEEGEPQPYAFDILQYALKAIDEEVDPEAIMLITEWKLLPYTGVQPMLNGCAACSSTDGEFAFSFTQGGFLCHRCFHLDDYIIRLKPAYVRLIRMFYNVPVDQIGAITLKQETKNFIHKIISTIYEEQTGIRLKSKKFIEQLERMDAQLPKRESD</sequence>
<dbReference type="GO" id="GO:0043590">
    <property type="term" value="C:bacterial nucleoid"/>
    <property type="evidence" value="ECO:0007669"/>
    <property type="project" value="TreeGrafter"/>
</dbReference>
<evidence type="ECO:0000256" key="3">
    <source>
        <dbReference type="ARBA" id="ARBA00022763"/>
    </source>
</evidence>
<dbReference type="RefSeq" id="WP_188613444.1">
    <property type="nucleotide sequence ID" value="NZ_BMJT01000002.1"/>
</dbReference>
<gene>
    <name evidence="7 9" type="primary">recO</name>
    <name evidence="9" type="ORF">GCM10007425_05020</name>
</gene>
<dbReference type="GO" id="GO:0006302">
    <property type="term" value="P:double-strand break repair"/>
    <property type="evidence" value="ECO:0007669"/>
    <property type="project" value="TreeGrafter"/>
</dbReference>
<comment type="caution">
    <text evidence="9">The sequence shown here is derived from an EMBL/GenBank/DDBJ whole genome shotgun (WGS) entry which is preliminary data.</text>
</comment>
<evidence type="ECO:0000259" key="8">
    <source>
        <dbReference type="Pfam" id="PF11967"/>
    </source>
</evidence>
<evidence type="ECO:0000313" key="10">
    <source>
        <dbReference type="Proteomes" id="UP000616608"/>
    </source>
</evidence>
<feature type="domain" description="DNA replication/recombination mediator RecO N-terminal" evidence="8">
    <location>
        <begin position="1"/>
        <end position="76"/>
    </location>
</feature>